<evidence type="ECO:0000256" key="3">
    <source>
        <dbReference type="ARBA" id="ARBA00012438"/>
    </source>
</evidence>
<keyword evidence="6 14" id="KW-0812">Transmembrane</keyword>
<dbReference type="EC" id="2.7.13.3" evidence="3"/>
<keyword evidence="4" id="KW-1003">Cell membrane</keyword>
<keyword evidence="7" id="KW-0547">Nucleotide-binding</keyword>
<dbReference type="InterPro" id="IPR011620">
    <property type="entry name" value="Sig_transdc_His_kinase_LytS_TM"/>
</dbReference>
<dbReference type="Pfam" id="PF02518">
    <property type="entry name" value="HATPase_c"/>
    <property type="match status" value="1"/>
</dbReference>
<dbReference type="InterPro" id="IPR050640">
    <property type="entry name" value="Bact_2-comp_sensor_kinase"/>
</dbReference>
<gene>
    <name evidence="16" type="ORF">QJS35_24450</name>
</gene>
<feature type="transmembrane region" description="Helical" evidence="14">
    <location>
        <begin position="70"/>
        <end position="94"/>
    </location>
</feature>
<dbReference type="SMART" id="SM00387">
    <property type="entry name" value="HATPase_c"/>
    <property type="match status" value="1"/>
</dbReference>
<evidence type="ECO:0000256" key="2">
    <source>
        <dbReference type="ARBA" id="ARBA00004651"/>
    </source>
</evidence>
<dbReference type="Gene3D" id="3.30.565.10">
    <property type="entry name" value="Histidine kinase-like ATPase, C-terminal domain"/>
    <property type="match status" value="1"/>
</dbReference>
<dbReference type="Pfam" id="PF06580">
    <property type="entry name" value="His_kinase"/>
    <property type="match status" value="1"/>
</dbReference>
<dbReference type="PANTHER" id="PTHR34220">
    <property type="entry name" value="SENSOR HISTIDINE KINASE YPDA"/>
    <property type="match status" value="1"/>
</dbReference>
<dbReference type="InterPro" id="IPR003594">
    <property type="entry name" value="HATPase_dom"/>
</dbReference>
<dbReference type="InterPro" id="IPR005467">
    <property type="entry name" value="His_kinase_dom"/>
</dbReference>
<evidence type="ECO:0000256" key="9">
    <source>
        <dbReference type="ARBA" id="ARBA00022840"/>
    </source>
</evidence>
<dbReference type="PANTHER" id="PTHR34220:SF7">
    <property type="entry name" value="SENSOR HISTIDINE KINASE YPDA"/>
    <property type="match status" value="1"/>
</dbReference>
<dbReference type="Pfam" id="PF07694">
    <property type="entry name" value="5TM-5TMR_LYT"/>
    <property type="match status" value="1"/>
</dbReference>
<dbReference type="RefSeq" id="WP_232188326.1">
    <property type="nucleotide sequence ID" value="NZ_JAIOAP010000015.1"/>
</dbReference>
<comment type="subcellular location">
    <subcellularLocation>
        <location evidence="2">Cell membrane</location>
        <topology evidence="2">Multi-pass membrane protein</topology>
    </subcellularLocation>
</comment>
<feature type="transmembrane region" description="Helical" evidence="14">
    <location>
        <begin position="132"/>
        <end position="153"/>
    </location>
</feature>
<dbReference type="InterPro" id="IPR004358">
    <property type="entry name" value="Sig_transdc_His_kin-like_C"/>
</dbReference>
<comment type="catalytic activity">
    <reaction evidence="1">
        <text>ATP + protein L-histidine = ADP + protein N-phospho-L-histidine.</text>
        <dbReference type="EC" id="2.7.13.3"/>
    </reaction>
</comment>
<dbReference type="InterPro" id="IPR036890">
    <property type="entry name" value="HATPase_C_sf"/>
</dbReference>
<feature type="transmembrane region" description="Helical" evidence="14">
    <location>
        <begin position="7"/>
        <end position="25"/>
    </location>
</feature>
<evidence type="ECO:0000256" key="7">
    <source>
        <dbReference type="ARBA" id="ARBA00022741"/>
    </source>
</evidence>
<evidence type="ECO:0000256" key="5">
    <source>
        <dbReference type="ARBA" id="ARBA00022679"/>
    </source>
</evidence>
<feature type="transmembrane region" description="Helical" evidence="14">
    <location>
        <begin position="37"/>
        <end position="58"/>
    </location>
</feature>
<evidence type="ECO:0000259" key="15">
    <source>
        <dbReference type="PROSITE" id="PS50109"/>
    </source>
</evidence>
<reference evidence="16 17" key="1">
    <citation type="journal article" date="2023" name="Genome Announc.">
        <title>Pan-Genome Analyses of the Genus Cohnella and Proposal of the Novel Species Cohnella silvisoli sp. nov., Isolated from Forest Soil.</title>
        <authorList>
            <person name="Wang C."/>
            <person name="Mao L."/>
            <person name="Bao G."/>
            <person name="Zhu H."/>
        </authorList>
    </citation>
    <scope>NUCLEOTIDE SEQUENCE [LARGE SCALE GENOMIC DNA]</scope>
    <source>
        <strain evidence="16 17">NL03-T5-1</strain>
    </source>
</reference>
<evidence type="ECO:0000313" key="16">
    <source>
        <dbReference type="EMBL" id="MEQ4485541.1"/>
    </source>
</evidence>
<keyword evidence="8 16" id="KW-0418">Kinase</keyword>
<feature type="transmembrane region" description="Helical" evidence="14">
    <location>
        <begin position="165"/>
        <end position="185"/>
    </location>
</feature>
<accession>A0ABV1KZV3</accession>
<feature type="transmembrane region" description="Helical" evidence="14">
    <location>
        <begin position="100"/>
        <end position="120"/>
    </location>
</feature>
<keyword evidence="12 14" id="KW-0472">Membrane</keyword>
<evidence type="ECO:0000256" key="6">
    <source>
        <dbReference type="ARBA" id="ARBA00022692"/>
    </source>
</evidence>
<evidence type="ECO:0000256" key="14">
    <source>
        <dbReference type="SAM" id="Phobius"/>
    </source>
</evidence>
<dbReference type="EMBL" id="JASKHM010000016">
    <property type="protein sequence ID" value="MEQ4485541.1"/>
    <property type="molecule type" value="Genomic_DNA"/>
</dbReference>
<keyword evidence="17" id="KW-1185">Reference proteome</keyword>
<keyword evidence="5" id="KW-0808">Transferase</keyword>
<dbReference type="SUPFAM" id="SSF55874">
    <property type="entry name" value="ATPase domain of HSP90 chaperone/DNA topoisomerase II/histidine kinase"/>
    <property type="match status" value="1"/>
</dbReference>
<evidence type="ECO:0000256" key="10">
    <source>
        <dbReference type="ARBA" id="ARBA00022989"/>
    </source>
</evidence>
<dbReference type="InterPro" id="IPR010559">
    <property type="entry name" value="Sig_transdc_His_kin_internal"/>
</dbReference>
<keyword evidence="11" id="KW-0902">Two-component regulatory system</keyword>
<keyword evidence="9" id="KW-0067">ATP-binding</keyword>
<dbReference type="Proteomes" id="UP001493487">
    <property type="component" value="Unassembled WGS sequence"/>
</dbReference>
<comment type="caution">
    <text evidence="16">The sequence shown here is derived from an EMBL/GenBank/DDBJ whole genome shotgun (WGS) entry which is preliminary data.</text>
</comment>
<feature type="coiled-coil region" evidence="13">
    <location>
        <begin position="178"/>
        <end position="205"/>
    </location>
</feature>
<evidence type="ECO:0000313" key="17">
    <source>
        <dbReference type="Proteomes" id="UP001493487"/>
    </source>
</evidence>
<keyword evidence="13" id="KW-0175">Coiled coil</keyword>
<protein>
    <recommendedName>
        <fullName evidence="3">histidine kinase</fullName>
        <ecNumber evidence="3">2.7.13.3</ecNumber>
    </recommendedName>
</protein>
<keyword evidence="10 14" id="KW-1133">Transmembrane helix</keyword>
<dbReference type="PROSITE" id="PS50109">
    <property type="entry name" value="HIS_KIN"/>
    <property type="match status" value="1"/>
</dbReference>
<proteinExistence type="predicted"/>
<dbReference type="PRINTS" id="PR00344">
    <property type="entry name" value="BCTRLSENSOR"/>
</dbReference>
<sequence length="406" mass="45798">MNLIKDFILQLAFIATLIFTLQIFFAERSERNGQMRIILSVIFGLSILLCMTFPVYVSSNVHMDIRIVPLLLGTLYGGLRTGILLCALTILYRFYIGVDLGFYTTILTLLFSMPAVVPFQKVFVKAQKKKRIQIALILSIYYCFVGLIVVSSFRGFSLNALQVHFIHLIITVMAVLFFTSLNETIKGMLQKNQQLQSEAKDAEIAFLRSQIKPHFLYNTLNSIAELCIDKPNKAEELTLNLSQYLRSSFDFKQLESLTTIENELELVKAYINIEKARFGARLNVEYDVDANLDIRIPPLILQPLVENAIRHGLMSNLRGGTVKISVKKEKGAGVSFAVEDNGCGMNDKKRDEILNPDVANRGIGLWNISQRIQLLYGRNIRIESAEGMGTKVFFDLPARPIEQVGG</sequence>
<name>A0ABV1KZV3_9BACL</name>
<dbReference type="GO" id="GO:0016301">
    <property type="term" value="F:kinase activity"/>
    <property type="evidence" value="ECO:0007669"/>
    <property type="project" value="UniProtKB-KW"/>
</dbReference>
<evidence type="ECO:0000256" key="4">
    <source>
        <dbReference type="ARBA" id="ARBA00022475"/>
    </source>
</evidence>
<evidence type="ECO:0000256" key="8">
    <source>
        <dbReference type="ARBA" id="ARBA00022777"/>
    </source>
</evidence>
<evidence type="ECO:0000256" key="12">
    <source>
        <dbReference type="ARBA" id="ARBA00023136"/>
    </source>
</evidence>
<evidence type="ECO:0000256" key="13">
    <source>
        <dbReference type="SAM" id="Coils"/>
    </source>
</evidence>
<feature type="domain" description="Histidine kinase" evidence="15">
    <location>
        <begin position="300"/>
        <end position="400"/>
    </location>
</feature>
<organism evidence="16 17">
    <name type="scientific">Cohnella silvisoli</name>
    <dbReference type="NCBI Taxonomy" id="2873699"/>
    <lineage>
        <taxon>Bacteria</taxon>
        <taxon>Bacillati</taxon>
        <taxon>Bacillota</taxon>
        <taxon>Bacilli</taxon>
        <taxon>Bacillales</taxon>
        <taxon>Paenibacillaceae</taxon>
        <taxon>Cohnella</taxon>
    </lineage>
</organism>
<evidence type="ECO:0000256" key="1">
    <source>
        <dbReference type="ARBA" id="ARBA00000085"/>
    </source>
</evidence>
<evidence type="ECO:0000256" key="11">
    <source>
        <dbReference type="ARBA" id="ARBA00023012"/>
    </source>
</evidence>